<evidence type="ECO:0000313" key="2">
    <source>
        <dbReference type="Proteomes" id="UP000515377"/>
    </source>
</evidence>
<reference evidence="1 2" key="1">
    <citation type="submission" date="2020-07" db="EMBL/GenBank/DDBJ databases">
        <title>Whole genome sequence of Sphingobium yanoikuyae A3.</title>
        <authorList>
            <person name="Han S.-S."/>
        </authorList>
    </citation>
    <scope>NUCLEOTIDE SEQUENCE [LARGE SCALE GENOMIC DNA]</scope>
    <source>
        <strain evidence="1 2">A3</strain>
    </source>
</reference>
<accession>A0A9X7UFD7</accession>
<organism evidence="1 2">
    <name type="scientific">Sphingobium yanoikuyae</name>
    <name type="common">Sphingomonas yanoikuyae</name>
    <dbReference type="NCBI Taxonomy" id="13690"/>
    <lineage>
        <taxon>Bacteria</taxon>
        <taxon>Pseudomonadati</taxon>
        <taxon>Pseudomonadota</taxon>
        <taxon>Alphaproteobacteria</taxon>
        <taxon>Sphingomonadales</taxon>
        <taxon>Sphingomonadaceae</taxon>
        <taxon>Sphingobium</taxon>
    </lineage>
</organism>
<dbReference type="Proteomes" id="UP000515377">
    <property type="component" value="Chromosome"/>
</dbReference>
<evidence type="ECO:0000313" key="1">
    <source>
        <dbReference type="EMBL" id="QNG49326.1"/>
    </source>
</evidence>
<sequence>MADKRLSGLAPDHWDKSGDELEALLVRRYRRAALHVGGDAAAVAGRPDFDRCLGTLFADRDVTEDHLELTMDAITNAAPTHSLRERMLQDMTMRGFGPHTFLGACCG</sequence>
<protein>
    <submittedName>
        <fullName evidence="1">Uncharacterized protein</fullName>
    </submittedName>
</protein>
<proteinExistence type="predicted"/>
<name>A0A9X7UFD7_SPHYA</name>
<dbReference type="EMBL" id="CP060122">
    <property type="protein sequence ID" value="QNG49326.1"/>
    <property type="molecule type" value="Genomic_DNA"/>
</dbReference>
<dbReference type="AlphaFoldDB" id="A0A9X7UFD7"/>
<gene>
    <name evidence="1" type="ORF">H3V42_22630</name>
</gene>